<dbReference type="STRING" id="1391654.AKJ09_00710"/>
<keyword evidence="8" id="KW-1185">Reference proteome</keyword>
<evidence type="ECO:0000256" key="2">
    <source>
        <dbReference type="ARBA" id="ARBA00022723"/>
    </source>
</evidence>
<dbReference type="OrthoDB" id="9764016at2"/>
<keyword evidence="2" id="KW-0479">Metal-binding</keyword>
<dbReference type="Gene3D" id="3.40.366.30">
    <property type="entry name" value="50S ribosomal protein L16 arginine hydroxylase, Chain A, Domain 2"/>
    <property type="match status" value="1"/>
</dbReference>
<sequence>MARPRTELPLSSRVLGMPVARFLREYWQKKPLLVRGAFPEFRDPISPDELAGLSCEEGVESRIVREKGGAHPWEVTWGPHPEERFGELPERGWTILVQELNRHLPEAALLLEPFSFIPNVRVDDVMVSYAAPGGSVGAHLDSYDVFLVQGMGKRRWQYHEKPTKDVRLVPDLDLRILARFVPEADEVLSAGDMLYLPPGFAHYGVAVTECLTYSVGFRAPSAGEMWKDFVARAASVPEATKLLVDPPLGAGKPPGEIPKAMLERVREAIRSMDTSNDAIDRWFASFATRLGPGRELTPPSRPLGEAKITSRLERGDVVMRSEEGRWAYLPSSRGALRLYVGGLELDVPAGAADLARLLSSARRFDGAELGRLARSRAARSFIVRLFDLGALRFGPRASGR</sequence>
<dbReference type="InterPro" id="IPR003347">
    <property type="entry name" value="JmjC_dom"/>
</dbReference>
<organism evidence="7 8">
    <name type="scientific">Labilithrix luteola</name>
    <dbReference type="NCBI Taxonomy" id="1391654"/>
    <lineage>
        <taxon>Bacteria</taxon>
        <taxon>Pseudomonadati</taxon>
        <taxon>Myxococcota</taxon>
        <taxon>Polyangia</taxon>
        <taxon>Polyangiales</taxon>
        <taxon>Labilitrichaceae</taxon>
        <taxon>Labilithrix</taxon>
    </lineage>
</organism>
<reference evidence="7 8" key="1">
    <citation type="submission" date="2015-08" db="EMBL/GenBank/DDBJ databases">
        <authorList>
            <person name="Babu N.S."/>
            <person name="Beckwith C.J."/>
            <person name="Beseler K.G."/>
            <person name="Brison A."/>
            <person name="Carone J.V."/>
            <person name="Caskin T.P."/>
            <person name="Diamond M."/>
            <person name="Durham M.E."/>
            <person name="Foxe J.M."/>
            <person name="Go M."/>
            <person name="Henderson B.A."/>
            <person name="Jones I.B."/>
            <person name="McGettigan J.A."/>
            <person name="Micheletti S.J."/>
            <person name="Nasrallah M.E."/>
            <person name="Ortiz D."/>
            <person name="Piller C.R."/>
            <person name="Privatt S.R."/>
            <person name="Schneider S.L."/>
            <person name="Sharp S."/>
            <person name="Smith T.C."/>
            <person name="Stanton J.D."/>
            <person name="Ullery H.E."/>
            <person name="Wilson R.J."/>
            <person name="Serrano M.G."/>
            <person name="Buck G."/>
            <person name="Lee V."/>
            <person name="Wang Y."/>
            <person name="Carvalho R."/>
            <person name="Voegtly L."/>
            <person name="Shi R."/>
            <person name="Duckworth R."/>
            <person name="Johnson A."/>
            <person name="Loviza R."/>
            <person name="Walstead R."/>
            <person name="Shah Z."/>
            <person name="Kiflezghi M."/>
            <person name="Wade K."/>
            <person name="Ball S.L."/>
            <person name="Bradley K.W."/>
            <person name="Asai D.J."/>
            <person name="Bowman C.A."/>
            <person name="Russell D.A."/>
            <person name="Pope W.H."/>
            <person name="Jacobs-Sera D."/>
            <person name="Hendrix R.W."/>
            <person name="Hatfull G.F."/>
        </authorList>
    </citation>
    <scope>NUCLEOTIDE SEQUENCE [LARGE SCALE GENOMIC DNA]</scope>
    <source>
        <strain evidence="7 8">DSM 27648</strain>
    </source>
</reference>
<keyword evidence="4" id="KW-0560">Oxidoreductase</keyword>
<dbReference type="PANTHER" id="PTHR13096">
    <property type="entry name" value="MINA53 MYC INDUCED NUCLEAR ANTIGEN"/>
    <property type="match status" value="1"/>
</dbReference>
<keyword evidence="5" id="KW-0408">Iron</keyword>
<name>A0A0K1PKW8_9BACT</name>
<feature type="domain" description="JmjC" evidence="6">
    <location>
        <begin position="106"/>
        <end position="234"/>
    </location>
</feature>
<evidence type="ECO:0000313" key="8">
    <source>
        <dbReference type="Proteomes" id="UP000064967"/>
    </source>
</evidence>
<dbReference type="Pfam" id="PF08007">
    <property type="entry name" value="JmjC_2"/>
    <property type="match status" value="1"/>
</dbReference>
<accession>A0A0K1PKW8</accession>
<dbReference type="InterPro" id="IPR039994">
    <property type="entry name" value="NO66-like"/>
</dbReference>
<dbReference type="Pfam" id="PF20514">
    <property type="entry name" value="WHD_ROXA"/>
    <property type="match status" value="1"/>
</dbReference>
<dbReference type="InterPro" id="IPR046799">
    <property type="entry name" value="ROXA-like_wH"/>
</dbReference>
<dbReference type="SMART" id="SM00558">
    <property type="entry name" value="JmjC"/>
    <property type="match status" value="1"/>
</dbReference>
<evidence type="ECO:0000259" key="6">
    <source>
        <dbReference type="PROSITE" id="PS51184"/>
    </source>
</evidence>
<dbReference type="Proteomes" id="UP000064967">
    <property type="component" value="Chromosome"/>
</dbReference>
<evidence type="ECO:0000256" key="3">
    <source>
        <dbReference type="ARBA" id="ARBA00022964"/>
    </source>
</evidence>
<gene>
    <name evidence="7" type="ORF">AKJ09_00710</name>
</gene>
<dbReference type="PROSITE" id="PS51184">
    <property type="entry name" value="JMJC"/>
    <property type="match status" value="1"/>
</dbReference>
<evidence type="ECO:0000313" key="7">
    <source>
        <dbReference type="EMBL" id="AKU94046.1"/>
    </source>
</evidence>
<dbReference type="AlphaFoldDB" id="A0A0K1PKW8"/>
<keyword evidence="3" id="KW-0223">Dioxygenase</keyword>
<dbReference type="Gene3D" id="2.60.120.650">
    <property type="entry name" value="Cupin"/>
    <property type="match status" value="1"/>
</dbReference>
<dbReference type="GO" id="GO:0046872">
    <property type="term" value="F:metal ion binding"/>
    <property type="evidence" value="ECO:0007669"/>
    <property type="project" value="UniProtKB-KW"/>
</dbReference>
<evidence type="ECO:0000256" key="1">
    <source>
        <dbReference type="ARBA" id="ARBA00001954"/>
    </source>
</evidence>
<dbReference type="GO" id="GO:0016706">
    <property type="term" value="F:2-oxoglutarate-dependent dioxygenase activity"/>
    <property type="evidence" value="ECO:0007669"/>
    <property type="project" value="TreeGrafter"/>
</dbReference>
<evidence type="ECO:0000256" key="5">
    <source>
        <dbReference type="ARBA" id="ARBA00023004"/>
    </source>
</evidence>
<proteinExistence type="predicted"/>
<dbReference type="PANTHER" id="PTHR13096:SF8">
    <property type="entry name" value="RIBOSOMAL OXYGENASE 1"/>
    <property type="match status" value="1"/>
</dbReference>
<dbReference type="SUPFAM" id="SSF51197">
    <property type="entry name" value="Clavaminate synthase-like"/>
    <property type="match status" value="1"/>
</dbReference>
<dbReference type="RefSeq" id="WP_146645708.1">
    <property type="nucleotide sequence ID" value="NZ_CP012333.1"/>
</dbReference>
<dbReference type="EMBL" id="CP012333">
    <property type="protein sequence ID" value="AKU94046.1"/>
    <property type="molecule type" value="Genomic_DNA"/>
</dbReference>
<evidence type="ECO:0000256" key="4">
    <source>
        <dbReference type="ARBA" id="ARBA00023002"/>
    </source>
</evidence>
<comment type="cofactor">
    <cofactor evidence="1">
        <name>Fe(2+)</name>
        <dbReference type="ChEBI" id="CHEBI:29033"/>
    </cofactor>
</comment>
<protein>
    <recommendedName>
        <fullName evidence="6">JmjC domain-containing protein</fullName>
    </recommendedName>
</protein>
<dbReference type="PATRIC" id="fig|1391654.3.peg.717"/>
<dbReference type="KEGG" id="llu:AKJ09_00710"/>